<dbReference type="EMBL" id="FOJY01000007">
    <property type="protein sequence ID" value="SFB01972.1"/>
    <property type="molecule type" value="Genomic_DNA"/>
</dbReference>
<gene>
    <name evidence="1" type="ORF">SAMN05216249_10713</name>
</gene>
<dbReference type="Pfam" id="PF18941">
    <property type="entry name" value="DUF5688"/>
    <property type="match status" value="1"/>
</dbReference>
<protein>
    <submittedName>
        <fullName evidence="1">Uncharacterized protein</fullName>
    </submittedName>
</protein>
<accession>A0A1I0XLX4</accession>
<dbReference type="STRING" id="1120918.SAMN05216249_10713"/>
<reference evidence="1 2" key="1">
    <citation type="submission" date="2016-10" db="EMBL/GenBank/DDBJ databases">
        <authorList>
            <person name="de Groot N.N."/>
        </authorList>
    </citation>
    <scope>NUCLEOTIDE SEQUENCE [LARGE SCALE GENOMIC DNA]</scope>
    <source>
        <strain evidence="1 2">DSM 5522</strain>
    </source>
</reference>
<dbReference type="InterPro" id="IPR043743">
    <property type="entry name" value="DUF5688"/>
</dbReference>
<dbReference type="OrthoDB" id="1655031at2"/>
<evidence type="ECO:0000313" key="1">
    <source>
        <dbReference type="EMBL" id="SFB01972.1"/>
    </source>
</evidence>
<dbReference type="AlphaFoldDB" id="A0A1I0XLX4"/>
<dbReference type="Proteomes" id="UP000198838">
    <property type="component" value="Unassembled WGS sequence"/>
</dbReference>
<organism evidence="1 2">
    <name type="scientific">Acetitomaculum ruminis DSM 5522</name>
    <dbReference type="NCBI Taxonomy" id="1120918"/>
    <lineage>
        <taxon>Bacteria</taxon>
        <taxon>Bacillati</taxon>
        <taxon>Bacillota</taxon>
        <taxon>Clostridia</taxon>
        <taxon>Lachnospirales</taxon>
        <taxon>Lachnospiraceae</taxon>
        <taxon>Acetitomaculum</taxon>
    </lineage>
</organism>
<keyword evidence="2" id="KW-1185">Reference proteome</keyword>
<dbReference type="RefSeq" id="WP_092871661.1">
    <property type="nucleotide sequence ID" value="NZ_FOJY01000007.1"/>
</dbReference>
<proteinExistence type="predicted"/>
<evidence type="ECO:0000313" key="2">
    <source>
        <dbReference type="Proteomes" id="UP000198838"/>
    </source>
</evidence>
<sequence>MKYNEFLVCIKRKLEEMLGKDYEVIIAKIRKNNGKVFEGVTINKKGLNISPTIYLNTYFDEYSMGKRIDVIAREIYEIYERNSISHNMNMAYFSEYENVKEKIVYKLVNFEKNIDFLKDVPYIKFLDMAIIFCYYINNIPEFDRASITIKNDHLKLWDKTTTNLFEDAKINTPRLLDVKINNLESILGHNFASKDEGSFDSVLHASANDDCQMYLLSNSTYVNGAITILYPNVLSKISDILGKDFYIIPSSIHEGATRFAI</sequence>
<name>A0A1I0XLX4_9FIRM</name>